<name>S7P7X7_MYOBR</name>
<sequence>MIPTPVISTQVMRMDILEGTTDSFMSLGRDHLSTLCSGSPCLRSVPSALFLPRPVPAAPAKRMPSEWLPPSGPHSIAPRVGGCLCWAESLPQKLTWDLGEEESSPRLVRPPKGRQELRG</sequence>
<proteinExistence type="predicted"/>
<protein>
    <submittedName>
        <fullName evidence="2">Uncharacterized protein</fullName>
    </submittedName>
</protein>
<evidence type="ECO:0000256" key="1">
    <source>
        <dbReference type="SAM" id="MobiDB-lite"/>
    </source>
</evidence>
<accession>S7P7X7</accession>
<dbReference type="AlphaFoldDB" id="S7P7X7"/>
<feature type="region of interest" description="Disordered" evidence="1">
    <location>
        <begin position="97"/>
        <end position="119"/>
    </location>
</feature>
<reference evidence="2 3" key="1">
    <citation type="journal article" date="2013" name="Nat. Commun.">
        <title>Genome analysis reveals insights into physiology and longevity of the Brandt's bat Myotis brandtii.</title>
        <authorList>
            <person name="Seim I."/>
            <person name="Fang X."/>
            <person name="Xiong Z."/>
            <person name="Lobanov A.V."/>
            <person name="Huang Z."/>
            <person name="Ma S."/>
            <person name="Feng Y."/>
            <person name="Turanov A.A."/>
            <person name="Zhu Y."/>
            <person name="Lenz T.L."/>
            <person name="Gerashchenko M.V."/>
            <person name="Fan D."/>
            <person name="Hee Yim S."/>
            <person name="Yao X."/>
            <person name="Jordan D."/>
            <person name="Xiong Y."/>
            <person name="Ma Y."/>
            <person name="Lyapunov A.N."/>
            <person name="Chen G."/>
            <person name="Kulakova O.I."/>
            <person name="Sun Y."/>
            <person name="Lee S.G."/>
            <person name="Bronson R.T."/>
            <person name="Moskalev A.A."/>
            <person name="Sunyaev S.R."/>
            <person name="Zhang G."/>
            <person name="Krogh A."/>
            <person name="Wang J."/>
            <person name="Gladyshev V.N."/>
        </authorList>
    </citation>
    <scope>NUCLEOTIDE SEQUENCE [LARGE SCALE GENOMIC DNA]</scope>
</reference>
<evidence type="ECO:0000313" key="2">
    <source>
        <dbReference type="EMBL" id="EPQ03817.1"/>
    </source>
</evidence>
<keyword evidence="3" id="KW-1185">Reference proteome</keyword>
<dbReference type="Proteomes" id="UP000052978">
    <property type="component" value="Unassembled WGS sequence"/>
</dbReference>
<evidence type="ECO:0000313" key="3">
    <source>
        <dbReference type="Proteomes" id="UP000052978"/>
    </source>
</evidence>
<organism evidence="2 3">
    <name type="scientific">Myotis brandtii</name>
    <name type="common">Brandt's bat</name>
    <dbReference type="NCBI Taxonomy" id="109478"/>
    <lineage>
        <taxon>Eukaryota</taxon>
        <taxon>Metazoa</taxon>
        <taxon>Chordata</taxon>
        <taxon>Craniata</taxon>
        <taxon>Vertebrata</taxon>
        <taxon>Euteleostomi</taxon>
        <taxon>Mammalia</taxon>
        <taxon>Eutheria</taxon>
        <taxon>Laurasiatheria</taxon>
        <taxon>Chiroptera</taxon>
        <taxon>Yangochiroptera</taxon>
        <taxon>Vespertilionidae</taxon>
        <taxon>Myotis</taxon>
    </lineage>
</organism>
<dbReference type="EMBL" id="KE161437">
    <property type="protein sequence ID" value="EPQ03817.1"/>
    <property type="molecule type" value="Genomic_DNA"/>
</dbReference>
<gene>
    <name evidence="2" type="ORF">D623_10030020</name>
</gene>